<keyword evidence="3" id="KW-1185">Reference proteome</keyword>
<name>A0ABY5Z574_9ACTN</name>
<dbReference type="SUPFAM" id="SSF110296">
    <property type="entry name" value="Oligoxyloglucan reducing end-specific cellobiohydrolase"/>
    <property type="match status" value="1"/>
</dbReference>
<organism evidence="2 3">
    <name type="scientific">Dactylosporangium roseum</name>
    <dbReference type="NCBI Taxonomy" id="47989"/>
    <lineage>
        <taxon>Bacteria</taxon>
        <taxon>Bacillati</taxon>
        <taxon>Actinomycetota</taxon>
        <taxon>Actinomycetes</taxon>
        <taxon>Micromonosporales</taxon>
        <taxon>Micromonosporaceae</taxon>
        <taxon>Dactylosporangium</taxon>
    </lineage>
</organism>
<proteinExistence type="predicted"/>
<evidence type="ECO:0000256" key="1">
    <source>
        <dbReference type="SAM" id="MobiDB-lite"/>
    </source>
</evidence>
<evidence type="ECO:0000313" key="3">
    <source>
        <dbReference type="Proteomes" id="UP001058271"/>
    </source>
</evidence>
<evidence type="ECO:0008006" key="4">
    <source>
        <dbReference type="Google" id="ProtNLM"/>
    </source>
</evidence>
<gene>
    <name evidence="2" type="ORF">Drose_38015</name>
</gene>
<dbReference type="Proteomes" id="UP001058271">
    <property type="component" value="Chromosome"/>
</dbReference>
<dbReference type="RefSeq" id="WP_260726070.1">
    <property type="nucleotide sequence ID" value="NZ_BAAABS010000036.1"/>
</dbReference>
<dbReference type="EMBL" id="CP073721">
    <property type="protein sequence ID" value="UWZ36721.1"/>
    <property type="molecule type" value="Genomic_DNA"/>
</dbReference>
<protein>
    <recommendedName>
        <fullName evidence="4">Exo-alpha-sialidase</fullName>
    </recommendedName>
</protein>
<evidence type="ECO:0000313" key="2">
    <source>
        <dbReference type="EMBL" id="UWZ36721.1"/>
    </source>
</evidence>
<sequence length="398" mass="41939">MRALPAAFLVVALVAARRRAVAVALAAVLGVTLTAGGCRPDKSAQSEEPAPDVSYEELPPAPTGSEDPHNRRSVVPVPKGTSPRAVEFTDADTGYALFTSCVAGLACNAGLVLTLDGGFSWVARKLPFDAATEVDMRLGRGNVLIVKAPPSGYYVSRDTGRTFEKRPLEPPPSELNLAEPRYQANCPEVGASDCPTRQLTQVADNGVRTALPGKPAGNHVFTSLAAADDGKLWLSAKAVDGTANPPVATISVWTSVDKGQHWVSEGSVHPPDPTVEPRLAVNPGGSAVWLVGGRFAAMRTGVGKWTEATAVREVAEIYSAEVLGGGNLLVASGQGVWLVSLTQRVRDEAARTVFRLRRLDATTILGYPAQQSGEVWLCTLTEKTQPNCDWSRVAVAAG</sequence>
<reference evidence="2" key="1">
    <citation type="submission" date="2021-04" db="EMBL/GenBank/DDBJ databases">
        <title>Biosynthetic gene clusters of Dactylosporangioum roseum.</title>
        <authorList>
            <person name="Hartkoorn R.C."/>
            <person name="Beaudoing E."/>
            <person name="Hot D."/>
            <person name="Moureu S."/>
        </authorList>
    </citation>
    <scope>NUCLEOTIDE SEQUENCE</scope>
    <source>
        <strain evidence="2">NRRL B-16295</strain>
    </source>
</reference>
<accession>A0ABY5Z574</accession>
<feature type="region of interest" description="Disordered" evidence="1">
    <location>
        <begin position="38"/>
        <end position="83"/>
    </location>
</feature>